<gene>
    <name evidence="2" type="primary">LOC106753577</name>
</gene>
<reference evidence="2" key="1">
    <citation type="submission" date="2025-08" db="UniProtKB">
        <authorList>
            <consortium name="RefSeq"/>
        </authorList>
    </citation>
    <scope>IDENTIFICATION</scope>
    <source>
        <tissue evidence="2">Leaf</tissue>
    </source>
</reference>
<evidence type="ECO:0000313" key="2">
    <source>
        <dbReference type="RefSeq" id="XP_022633325.1"/>
    </source>
</evidence>
<accession>A0A3Q0ENV2</accession>
<proteinExistence type="predicted"/>
<organism evidence="1 2">
    <name type="scientific">Vigna radiata var. radiata</name>
    <name type="common">Mung bean</name>
    <name type="synonym">Phaseolus aureus</name>
    <dbReference type="NCBI Taxonomy" id="3916"/>
    <lineage>
        <taxon>Eukaryota</taxon>
        <taxon>Viridiplantae</taxon>
        <taxon>Streptophyta</taxon>
        <taxon>Embryophyta</taxon>
        <taxon>Tracheophyta</taxon>
        <taxon>Spermatophyta</taxon>
        <taxon>Magnoliopsida</taxon>
        <taxon>eudicotyledons</taxon>
        <taxon>Gunneridae</taxon>
        <taxon>Pentapetalae</taxon>
        <taxon>rosids</taxon>
        <taxon>fabids</taxon>
        <taxon>Fabales</taxon>
        <taxon>Fabaceae</taxon>
        <taxon>Papilionoideae</taxon>
        <taxon>50 kb inversion clade</taxon>
        <taxon>NPAAA clade</taxon>
        <taxon>indigoferoid/millettioid clade</taxon>
        <taxon>Phaseoleae</taxon>
        <taxon>Vigna</taxon>
    </lineage>
</organism>
<keyword evidence="1" id="KW-1185">Reference proteome</keyword>
<dbReference type="AlphaFoldDB" id="A0A3Q0ENV2"/>
<dbReference type="KEGG" id="vra:106753577"/>
<protein>
    <submittedName>
        <fullName evidence="2">Uncharacterized protein LOC106753577</fullName>
    </submittedName>
</protein>
<dbReference type="Proteomes" id="UP000087766">
    <property type="component" value="Unplaced"/>
</dbReference>
<dbReference type="OrthoDB" id="1435784at2759"/>
<evidence type="ECO:0000313" key="1">
    <source>
        <dbReference type="Proteomes" id="UP000087766"/>
    </source>
</evidence>
<sequence>MTEGKPGIVASQGIQVQEGLNLLHKQEGIDFVPNNNIDISSDIRTRLGAYKHFVDLDDAQISLLVEAITSYPHLWNASKKFSDRFQAWRLKILADMLSFLQKESVHSVIPQREKEFYKLCEEAILVGFESSWVEKMRQRVVARNPKLGEDIARRQINENSKSNLSLLNRYSSGDVVEESDGPKIRLEEGSDLVDKEGEIGVASNDNIVAMRNEEAEKEFEYQE</sequence>
<dbReference type="RefSeq" id="XP_022633325.1">
    <property type="nucleotide sequence ID" value="XM_022777604.1"/>
</dbReference>
<dbReference type="GeneID" id="106753577"/>
<name>A0A3Q0ENV2_VIGRR</name>